<proteinExistence type="predicted"/>
<protein>
    <submittedName>
        <fullName evidence="1">Uncharacterized protein</fullName>
    </submittedName>
</protein>
<name>A0AAN6HAB0_9PEZI</name>
<dbReference type="EMBL" id="JAUJLE010000301">
    <property type="protein sequence ID" value="KAK0962036.1"/>
    <property type="molecule type" value="Genomic_DNA"/>
</dbReference>
<sequence length="364" mass="41745">MYAKPSDSRNNAASTTLWQVISSINMMSIVRYDRFENERRNEMSQVTGQGLLALVPSVLVRGIHQLVRALSPRAYQEPTGTFYRFTDLPLELRDMVYAFYFLEVTIAVKGQPHTKHGTAVLSVNHQLHDEASMVMFGAAAFTIHLDWQYTRNHGYDLAHCFGRFVDPKTHFIGNSQVFARFRNFNLHLEEPKRRHSQKHWQHVAAVFLSMKYVMLAARGTCCISVNVGDLGPSSKGHRHLHSDAIWIDRSTLSWRRQEAAYEDSLLEVDLPSDAGQRWKAWTPIKRREVDARFFLIYWIGAIARDTGGDMYLESHDRTRRKAAKVDGPLGLLALAEGFDEGQNVWLVVDGRRESDKMKQHLCII</sequence>
<gene>
    <name evidence="1" type="ORF">LTR91_019622</name>
</gene>
<reference evidence="1" key="1">
    <citation type="submission" date="2023-06" db="EMBL/GenBank/DDBJ databases">
        <title>Black Yeasts Isolated from many extreme environments.</title>
        <authorList>
            <person name="Coleine C."/>
            <person name="Stajich J.E."/>
            <person name="Selbmann L."/>
        </authorList>
    </citation>
    <scope>NUCLEOTIDE SEQUENCE</scope>
    <source>
        <strain evidence="1">CCFEE 5200</strain>
    </source>
</reference>
<evidence type="ECO:0000313" key="1">
    <source>
        <dbReference type="EMBL" id="KAK0962036.1"/>
    </source>
</evidence>
<keyword evidence="2" id="KW-1185">Reference proteome</keyword>
<comment type="caution">
    <text evidence="1">The sequence shown here is derived from an EMBL/GenBank/DDBJ whole genome shotgun (WGS) entry which is preliminary data.</text>
</comment>
<accession>A0AAN6HAB0</accession>
<dbReference type="AlphaFoldDB" id="A0AAN6HAB0"/>
<evidence type="ECO:0000313" key="2">
    <source>
        <dbReference type="Proteomes" id="UP001175353"/>
    </source>
</evidence>
<organism evidence="1 2">
    <name type="scientific">Friedmanniomyces endolithicus</name>
    <dbReference type="NCBI Taxonomy" id="329885"/>
    <lineage>
        <taxon>Eukaryota</taxon>
        <taxon>Fungi</taxon>
        <taxon>Dikarya</taxon>
        <taxon>Ascomycota</taxon>
        <taxon>Pezizomycotina</taxon>
        <taxon>Dothideomycetes</taxon>
        <taxon>Dothideomycetidae</taxon>
        <taxon>Mycosphaerellales</taxon>
        <taxon>Teratosphaeriaceae</taxon>
        <taxon>Friedmanniomyces</taxon>
    </lineage>
</organism>
<dbReference type="Proteomes" id="UP001175353">
    <property type="component" value="Unassembled WGS sequence"/>
</dbReference>